<organism evidence="2 3">
    <name type="scientific">Actinomadura miaoliensis</name>
    <dbReference type="NCBI Taxonomy" id="430685"/>
    <lineage>
        <taxon>Bacteria</taxon>
        <taxon>Bacillati</taxon>
        <taxon>Actinomycetota</taxon>
        <taxon>Actinomycetes</taxon>
        <taxon>Streptosporangiales</taxon>
        <taxon>Thermomonosporaceae</taxon>
        <taxon>Actinomadura</taxon>
    </lineage>
</organism>
<dbReference type="InterPro" id="IPR026286">
    <property type="entry name" value="MaiA/AMDase"/>
</dbReference>
<accession>A0ABP7V542</accession>
<proteinExistence type="predicted"/>
<gene>
    <name evidence="2" type="ORF">GCM10022214_09050</name>
</gene>
<dbReference type="Gene3D" id="3.40.50.12500">
    <property type="match status" value="1"/>
</dbReference>
<evidence type="ECO:0000313" key="2">
    <source>
        <dbReference type="EMBL" id="GAA4058826.1"/>
    </source>
</evidence>
<dbReference type="Proteomes" id="UP001500683">
    <property type="component" value="Unassembled WGS sequence"/>
</dbReference>
<evidence type="ECO:0000313" key="3">
    <source>
        <dbReference type="Proteomes" id="UP001500683"/>
    </source>
</evidence>
<sequence>MAPSDATPGGVGFLYPGHSAEDDYPVIERMLGDVRLAVVHTAMREDAHRVDALLDIGGAEVLAEGARRLRDLGVRAAVWACTSGSFVFGWDGAAQQVAGVRDAAGVPASSTSFAFVNAARHLGVTRVAVAASYPADVAERFVDFLGRAGVEAVSLSCEGIVTAAEVGTLTREQVLDLVAANDHPDAEAVLVPDTALHTVAWLDELEARVGKPVLTANQVTVWEGLCLAANGARAPRPRSGLGTLFAARGPAVPVPGATPSADVGSSGALPPRSQTL</sequence>
<dbReference type="Pfam" id="PF17645">
    <property type="entry name" value="Amdase"/>
    <property type="match status" value="1"/>
</dbReference>
<protein>
    <submittedName>
        <fullName evidence="2">Aspartate/glutamate racemase family protein</fullName>
    </submittedName>
</protein>
<dbReference type="EMBL" id="BAAAZG010000001">
    <property type="protein sequence ID" value="GAA4058826.1"/>
    <property type="molecule type" value="Genomic_DNA"/>
</dbReference>
<evidence type="ECO:0000256" key="1">
    <source>
        <dbReference type="SAM" id="MobiDB-lite"/>
    </source>
</evidence>
<comment type="caution">
    <text evidence="2">The sequence shown here is derived from an EMBL/GenBank/DDBJ whole genome shotgun (WGS) entry which is preliminary data.</text>
</comment>
<dbReference type="PANTHER" id="PTHR40267:SF1">
    <property type="entry name" value="BLR3294 PROTEIN"/>
    <property type="match status" value="1"/>
</dbReference>
<feature type="region of interest" description="Disordered" evidence="1">
    <location>
        <begin position="255"/>
        <end position="276"/>
    </location>
</feature>
<keyword evidence="3" id="KW-1185">Reference proteome</keyword>
<dbReference type="PANTHER" id="PTHR40267">
    <property type="entry name" value="BLR3294 PROTEIN"/>
    <property type="match status" value="1"/>
</dbReference>
<name>A0ABP7V542_9ACTN</name>
<dbReference type="RefSeq" id="WP_344940989.1">
    <property type="nucleotide sequence ID" value="NZ_BAAAZG010000001.1"/>
</dbReference>
<dbReference type="InterPro" id="IPR053714">
    <property type="entry name" value="Iso_Racemase_Enz_sf"/>
</dbReference>
<reference evidence="3" key="1">
    <citation type="journal article" date="2019" name="Int. J. Syst. Evol. Microbiol.">
        <title>The Global Catalogue of Microorganisms (GCM) 10K type strain sequencing project: providing services to taxonomists for standard genome sequencing and annotation.</title>
        <authorList>
            <consortium name="The Broad Institute Genomics Platform"/>
            <consortium name="The Broad Institute Genome Sequencing Center for Infectious Disease"/>
            <person name="Wu L."/>
            <person name="Ma J."/>
        </authorList>
    </citation>
    <scope>NUCLEOTIDE SEQUENCE [LARGE SCALE GENOMIC DNA]</scope>
    <source>
        <strain evidence="3">JCM 16702</strain>
    </source>
</reference>